<reference evidence="2 3" key="1">
    <citation type="journal article" date="2011" name="Science">
        <title>The ecoresponsive genome of Daphnia pulex.</title>
        <authorList>
            <person name="Colbourne J.K."/>
            <person name="Pfrender M.E."/>
            <person name="Gilbert D."/>
            <person name="Thomas W.K."/>
            <person name="Tucker A."/>
            <person name="Oakley T.H."/>
            <person name="Tokishita S."/>
            <person name="Aerts A."/>
            <person name="Arnold G.J."/>
            <person name="Basu M.K."/>
            <person name="Bauer D.J."/>
            <person name="Caceres C.E."/>
            <person name="Carmel L."/>
            <person name="Casola C."/>
            <person name="Choi J.H."/>
            <person name="Detter J.C."/>
            <person name="Dong Q."/>
            <person name="Dusheyko S."/>
            <person name="Eads B.D."/>
            <person name="Frohlich T."/>
            <person name="Geiler-Samerotte K.A."/>
            <person name="Gerlach D."/>
            <person name="Hatcher P."/>
            <person name="Jogdeo S."/>
            <person name="Krijgsveld J."/>
            <person name="Kriventseva E.V."/>
            <person name="Kultz D."/>
            <person name="Laforsch C."/>
            <person name="Lindquist E."/>
            <person name="Lopez J."/>
            <person name="Manak J.R."/>
            <person name="Muller J."/>
            <person name="Pangilinan J."/>
            <person name="Patwardhan R.P."/>
            <person name="Pitluck S."/>
            <person name="Pritham E.J."/>
            <person name="Rechtsteiner A."/>
            <person name="Rho M."/>
            <person name="Rogozin I.B."/>
            <person name="Sakarya O."/>
            <person name="Salamov A."/>
            <person name="Schaack S."/>
            <person name="Shapiro H."/>
            <person name="Shiga Y."/>
            <person name="Skalitzky C."/>
            <person name="Smith Z."/>
            <person name="Souvorov A."/>
            <person name="Sung W."/>
            <person name="Tang Z."/>
            <person name="Tsuchiya D."/>
            <person name="Tu H."/>
            <person name="Vos H."/>
            <person name="Wang M."/>
            <person name="Wolf Y.I."/>
            <person name="Yamagata H."/>
            <person name="Yamada T."/>
            <person name="Ye Y."/>
            <person name="Shaw J.R."/>
            <person name="Andrews J."/>
            <person name="Crease T.J."/>
            <person name="Tang H."/>
            <person name="Lucas S.M."/>
            <person name="Robertson H.M."/>
            <person name="Bork P."/>
            <person name="Koonin E.V."/>
            <person name="Zdobnov E.M."/>
            <person name="Grigoriev I.V."/>
            <person name="Lynch M."/>
            <person name="Boore J.L."/>
        </authorList>
    </citation>
    <scope>NUCLEOTIDE SEQUENCE [LARGE SCALE GENOMIC DNA]</scope>
</reference>
<dbReference type="Proteomes" id="UP000000305">
    <property type="component" value="Unassembled WGS sequence"/>
</dbReference>
<organism evidence="2 3">
    <name type="scientific">Daphnia pulex</name>
    <name type="common">Water flea</name>
    <dbReference type="NCBI Taxonomy" id="6669"/>
    <lineage>
        <taxon>Eukaryota</taxon>
        <taxon>Metazoa</taxon>
        <taxon>Ecdysozoa</taxon>
        <taxon>Arthropoda</taxon>
        <taxon>Crustacea</taxon>
        <taxon>Branchiopoda</taxon>
        <taxon>Diplostraca</taxon>
        <taxon>Cladocera</taxon>
        <taxon>Anomopoda</taxon>
        <taxon>Daphniidae</taxon>
        <taxon>Daphnia</taxon>
    </lineage>
</organism>
<evidence type="ECO:0000313" key="3">
    <source>
        <dbReference type="Proteomes" id="UP000000305"/>
    </source>
</evidence>
<sequence length="91" mass="10136">MTLLTVGDQWQRGEVVDGQSASREFPPPTLMMSRPSPEWSCTPHEEPETMTSSFNSDVLTSVTQCADTHQMITIGSTMLYRYNPPSQLAIT</sequence>
<protein>
    <submittedName>
        <fullName evidence="2">Uncharacterized protein</fullName>
    </submittedName>
</protein>
<name>E9FSP2_DAPPU</name>
<dbReference type="EMBL" id="GL732524">
    <property type="protein sequence ID" value="EFX89790.1"/>
    <property type="molecule type" value="Genomic_DNA"/>
</dbReference>
<dbReference type="InParanoid" id="E9FSP2"/>
<proteinExistence type="predicted"/>
<feature type="region of interest" description="Disordered" evidence="1">
    <location>
        <begin position="15"/>
        <end position="52"/>
    </location>
</feature>
<evidence type="ECO:0000256" key="1">
    <source>
        <dbReference type="SAM" id="MobiDB-lite"/>
    </source>
</evidence>
<dbReference type="HOGENOM" id="CLU_2429279_0_0_1"/>
<gene>
    <name evidence="2" type="ORF">DAPPUDRAFT_232914</name>
</gene>
<evidence type="ECO:0000313" key="2">
    <source>
        <dbReference type="EMBL" id="EFX89790.1"/>
    </source>
</evidence>
<dbReference type="AlphaFoldDB" id="E9FSP2"/>
<keyword evidence="3" id="KW-1185">Reference proteome</keyword>
<accession>E9FSP2</accession>
<dbReference type="KEGG" id="dpx:DAPPUDRAFT_232914"/>